<dbReference type="GO" id="GO:0016491">
    <property type="term" value="F:oxidoreductase activity"/>
    <property type="evidence" value="ECO:0007669"/>
    <property type="project" value="UniProtKB-ARBA"/>
</dbReference>
<evidence type="ECO:0000259" key="7">
    <source>
        <dbReference type="PROSITE" id="PS51379"/>
    </source>
</evidence>
<dbReference type="PANTHER" id="PTHR43551:SF1">
    <property type="entry name" value="HETERODISULFIDE REDUCTASE"/>
    <property type="match status" value="1"/>
</dbReference>
<feature type="domain" description="4Fe-4S ferredoxin-type" evidence="7">
    <location>
        <begin position="34"/>
        <end position="63"/>
    </location>
</feature>
<evidence type="ECO:0000256" key="6">
    <source>
        <dbReference type="ARBA" id="ARBA00023014"/>
    </source>
</evidence>
<dbReference type="InterPro" id="IPR004017">
    <property type="entry name" value="Cys_rich_dom"/>
</dbReference>
<keyword evidence="4" id="KW-0249">Electron transport</keyword>
<dbReference type="AlphaFoldDB" id="F6B520"/>
<dbReference type="Pfam" id="PF02754">
    <property type="entry name" value="CCG"/>
    <property type="match status" value="1"/>
</dbReference>
<dbReference type="Pfam" id="PF13534">
    <property type="entry name" value="Fer4_17"/>
    <property type="match status" value="1"/>
</dbReference>
<dbReference type="RefSeq" id="WP_003545836.1">
    <property type="nucleotide sequence ID" value="NC_015565.1"/>
</dbReference>
<dbReference type="PROSITE" id="PS00198">
    <property type="entry name" value="4FE4S_FER_1"/>
    <property type="match status" value="1"/>
</dbReference>
<protein>
    <recommendedName>
        <fullName evidence="7">4Fe-4S ferredoxin-type domain-containing protein</fullName>
    </recommendedName>
</protein>
<dbReference type="InterPro" id="IPR009051">
    <property type="entry name" value="Helical_ferredxn"/>
</dbReference>
<keyword evidence="9" id="KW-1185">Reference proteome</keyword>
<dbReference type="KEGG" id="dca:Desca_0135"/>
<dbReference type="STRING" id="868595.Desca_0135"/>
<dbReference type="PANTHER" id="PTHR43551">
    <property type="entry name" value="FUMARATE REDUCTASE IRON-SULFUR SUBUNIT"/>
    <property type="match status" value="1"/>
</dbReference>
<dbReference type="Gene3D" id="1.10.1060.10">
    <property type="entry name" value="Alpha-helical ferredoxin"/>
    <property type="match status" value="1"/>
</dbReference>
<organism evidence="8 9">
    <name type="scientific">Desulfotomaculum nigrificans (strain DSM 14880 / VKM B-2319 / CO-1-SRB)</name>
    <name type="common">Desulfotomaculum carboxydivorans</name>
    <dbReference type="NCBI Taxonomy" id="868595"/>
    <lineage>
        <taxon>Bacteria</taxon>
        <taxon>Bacillati</taxon>
        <taxon>Bacillota</taxon>
        <taxon>Clostridia</taxon>
        <taxon>Eubacteriales</taxon>
        <taxon>Desulfotomaculaceae</taxon>
        <taxon>Desulfotomaculum</taxon>
    </lineage>
</organism>
<keyword evidence="1" id="KW-0813">Transport</keyword>
<evidence type="ECO:0000313" key="9">
    <source>
        <dbReference type="Proteomes" id="UP000009226"/>
    </source>
</evidence>
<name>F6B520_DESCC</name>
<dbReference type="GO" id="GO:0051539">
    <property type="term" value="F:4 iron, 4 sulfur cluster binding"/>
    <property type="evidence" value="ECO:0007669"/>
    <property type="project" value="UniProtKB-KW"/>
</dbReference>
<proteinExistence type="predicted"/>
<reference evidence="8 9" key="1">
    <citation type="submission" date="2011-05" db="EMBL/GenBank/DDBJ databases">
        <title>Complete sequence of Desulfotomaculum carboxydivorans CO-1-SRB.</title>
        <authorList>
            <consortium name="US DOE Joint Genome Institute"/>
            <person name="Lucas S."/>
            <person name="Han J."/>
            <person name="Lapidus A."/>
            <person name="Cheng J.-F."/>
            <person name="Goodwin L."/>
            <person name="Pitluck S."/>
            <person name="Peters L."/>
            <person name="Mikhailova N."/>
            <person name="Lu M."/>
            <person name="Han C."/>
            <person name="Tapia R."/>
            <person name="Land M."/>
            <person name="Hauser L."/>
            <person name="Kyrpides N."/>
            <person name="Ivanova N."/>
            <person name="Pagani I."/>
            <person name="Stams A."/>
            <person name="Plugge C."/>
            <person name="Muyzer G."/>
            <person name="Kuever J."/>
            <person name="Parshina S."/>
            <person name="Ivanova A."/>
            <person name="Nazina T."/>
            <person name="Woyke T."/>
        </authorList>
    </citation>
    <scope>NUCLEOTIDE SEQUENCE [LARGE SCALE GENOMIC DNA]</scope>
    <source>
        <strain evidence="9">DSM 14880 / VKM B-2319 / CO-1-SRB</strain>
    </source>
</reference>
<dbReference type="eggNOG" id="COG0247">
    <property type="taxonomic scope" value="Bacteria"/>
</dbReference>
<dbReference type="InterPro" id="IPR017896">
    <property type="entry name" value="4Fe4S_Fe-S-bd"/>
</dbReference>
<evidence type="ECO:0000256" key="5">
    <source>
        <dbReference type="ARBA" id="ARBA00023004"/>
    </source>
</evidence>
<evidence type="ECO:0000256" key="1">
    <source>
        <dbReference type="ARBA" id="ARBA00022448"/>
    </source>
</evidence>
<evidence type="ECO:0000256" key="4">
    <source>
        <dbReference type="ARBA" id="ARBA00022982"/>
    </source>
</evidence>
<dbReference type="Proteomes" id="UP000009226">
    <property type="component" value="Chromosome"/>
</dbReference>
<accession>F6B520</accession>
<keyword evidence="5" id="KW-0408">Iron</keyword>
<evidence type="ECO:0000256" key="3">
    <source>
        <dbReference type="ARBA" id="ARBA00022723"/>
    </source>
</evidence>
<keyword evidence="6" id="KW-0411">Iron-sulfur</keyword>
<gene>
    <name evidence="8" type="ordered locus">Desca_0135</name>
</gene>
<evidence type="ECO:0000256" key="2">
    <source>
        <dbReference type="ARBA" id="ARBA00022485"/>
    </source>
</evidence>
<dbReference type="SUPFAM" id="SSF46548">
    <property type="entry name" value="alpha-helical ferredoxin"/>
    <property type="match status" value="1"/>
</dbReference>
<sequence>MSENVNTEAAAAASQEVIDFSKMDPKFRDEVMEKLQNIDWTQCLACGMCTAGCPYSDIHGNNDPRKFLRKLVLGLREEALKDPFIWNCTVCERCTVECPMGVNFGIITRGMRGQFGIPTPGFMDKVVNEHIASGNQMDVPQDEYFETLEWVEEELREELGDPNYKINVGKKGAEFIFGLNAREIKYYSHELQEILKVFYYAKADYTLGEHRWDCTNLALFSGKNDDFCEIQRPFFEEAVRLGVKKIVVTECGHAYKSTRLFDEKFWDGPKLPILSVLEVYDEWIKNGTIKVDPSKNPEPATVHDPCNLVRKSGVLDANRNVMKAVCADFREMYPNRQYNYCCGAGGGALAVPEAKPMRMQKAKRKIEQIDATGAKVVAIPCHNCMDQFTDMNKEYKKGWKCTHITPLVANALVLPDWAPKKEEE</sequence>
<dbReference type="InterPro" id="IPR017900">
    <property type="entry name" value="4Fe4S_Fe_S_CS"/>
</dbReference>
<evidence type="ECO:0000313" key="8">
    <source>
        <dbReference type="EMBL" id="AEF93039.1"/>
    </source>
</evidence>
<dbReference type="HOGENOM" id="CLU_023081_6_0_9"/>
<dbReference type="PROSITE" id="PS51379">
    <property type="entry name" value="4FE4S_FER_2"/>
    <property type="match status" value="1"/>
</dbReference>
<keyword evidence="3" id="KW-0479">Metal-binding</keyword>
<dbReference type="EMBL" id="CP002736">
    <property type="protein sequence ID" value="AEF93039.1"/>
    <property type="molecule type" value="Genomic_DNA"/>
</dbReference>
<keyword evidence="2" id="KW-0004">4Fe-4S</keyword>
<dbReference type="GO" id="GO:0046872">
    <property type="term" value="F:metal ion binding"/>
    <property type="evidence" value="ECO:0007669"/>
    <property type="project" value="UniProtKB-KW"/>
</dbReference>